<gene>
    <name evidence="2" type="primary">plnQ</name>
</gene>
<sequence length="139" mass="14358">MTGEHRRPATAAPARAVAAAPILAGAALLLTACGGSGQADPATREPVALPSPTAATQQVSERNFGYTWPLTVDHGTAECRDGDRAVFTAPDGTTYALNERAREAGYAAVDPVRLPGEGGGKVSLGPLLSRTMKLCRFAR</sequence>
<evidence type="ECO:0000256" key="1">
    <source>
        <dbReference type="SAM" id="MobiDB-lite"/>
    </source>
</evidence>
<proteinExistence type="predicted"/>
<dbReference type="Pfam" id="PF10709">
    <property type="entry name" value="DUF2511"/>
    <property type="match status" value="1"/>
</dbReference>
<dbReference type="EMBL" id="KM588197">
    <property type="protein sequence ID" value="AJA30431.1"/>
    <property type="molecule type" value="Genomic_DNA"/>
</dbReference>
<name>A0A0F6P293_9ACTN</name>
<accession>A0A0F6P293</accession>
<dbReference type="AlphaFoldDB" id="A0A0F6P293"/>
<reference evidence="2" key="1">
    <citation type="journal article" date="2016" name="Environ. Microbiol.">
        <title>Distinct mechanisms contribute to immunity in the lantibiotic NAI-107 producer strain Microbispora ATCC PTA-5024.</title>
        <authorList>
            <person name="Pozzi R."/>
            <person name="Coles M."/>
            <person name="Linke D."/>
            <person name="Kulik A."/>
            <person name="Nega M."/>
            <person name="Wohlleben W."/>
            <person name="Stegmann E."/>
        </authorList>
    </citation>
    <scope>NUCLEOTIDE SEQUENCE</scope>
    <source>
        <strain evidence="2">DSM 14920</strain>
    </source>
</reference>
<dbReference type="InterPro" id="IPR019648">
    <property type="entry name" value="YebY"/>
</dbReference>
<protein>
    <submittedName>
        <fullName evidence="2">Lantibiotic 97518 immunity protein</fullName>
    </submittedName>
</protein>
<dbReference type="PROSITE" id="PS51257">
    <property type="entry name" value="PROKAR_LIPOPROTEIN"/>
    <property type="match status" value="1"/>
</dbReference>
<feature type="region of interest" description="Disordered" evidence="1">
    <location>
        <begin position="35"/>
        <end position="58"/>
    </location>
</feature>
<evidence type="ECO:0000313" key="2">
    <source>
        <dbReference type="EMBL" id="AJA30431.1"/>
    </source>
</evidence>
<organism evidence="2">
    <name type="scientific">Planomonospora sp. DSM 14920</name>
    <dbReference type="NCBI Taxonomy" id="675803"/>
    <lineage>
        <taxon>Bacteria</taxon>
        <taxon>Bacillati</taxon>
        <taxon>Actinomycetota</taxon>
        <taxon>Actinomycetes</taxon>
        <taxon>Streptosporangiales</taxon>
        <taxon>Streptosporangiaceae</taxon>
        <taxon>Planomonospora</taxon>
    </lineage>
</organism>